<dbReference type="RefSeq" id="WP_173199105.1">
    <property type="nucleotide sequence ID" value="NZ_JABFCX010000003.1"/>
</dbReference>
<gene>
    <name evidence="2" type="ORF">HK107_09455</name>
</gene>
<keyword evidence="3" id="KW-1185">Reference proteome</keyword>
<feature type="transmembrane region" description="Helical" evidence="1">
    <location>
        <begin position="118"/>
        <end position="143"/>
    </location>
</feature>
<comment type="caution">
    <text evidence="2">The sequence shown here is derived from an EMBL/GenBank/DDBJ whole genome shotgun (WGS) entry which is preliminary data.</text>
</comment>
<feature type="transmembrane region" description="Helical" evidence="1">
    <location>
        <begin position="7"/>
        <end position="30"/>
    </location>
</feature>
<evidence type="ECO:0000313" key="2">
    <source>
        <dbReference type="EMBL" id="NNU16545.1"/>
    </source>
</evidence>
<sequence length="150" mass="16047">MELPGRFAFLCALAAGTFALAVMTLLGALWPEAPSDEARAELAFALTKSGLAFFAAIMLLTGKLIAERIDAPGDVLRAFDIGSALVFAGGFFGAGIKINFALNHWFEVPPTMGGGDIAFIRLLVLTPFFALLITCAAAVAVLLRRRFRRR</sequence>
<organism evidence="2 3">
    <name type="scientific">Parvularcula mediterranea</name>
    <dbReference type="NCBI Taxonomy" id="2732508"/>
    <lineage>
        <taxon>Bacteria</taxon>
        <taxon>Pseudomonadati</taxon>
        <taxon>Pseudomonadota</taxon>
        <taxon>Alphaproteobacteria</taxon>
        <taxon>Parvularculales</taxon>
        <taxon>Parvularculaceae</taxon>
        <taxon>Parvularcula</taxon>
    </lineage>
</organism>
<evidence type="ECO:0000256" key="1">
    <source>
        <dbReference type="SAM" id="Phobius"/>
    </source>
</evidence>
<feature type="transmembrane region" description="Helical" evidence="1">
    <location>
        <begin position="78"/>
        <end position="98"/>
    </location>
</feature>
<accession>A0A7Y3RMW0</accession>
<feature type="transmembrane region" description="Helical" evidence="1">
    <location>
        <begin position="42"/>
        <end position="66"/>
    </location>
</feature>
<reference evidence="2 3" key="1">
    <citation type="submission" date="2020-05" db="EMBL/GenBank/DDBJ databases">
        <title>Parvularcula mediterraneae sp. nov., isolated from polypropylene straw from shallow seawater of the seashore of Laganas in Zakynthos island, Greece.</title>
        <authorList>
            <person name="Szabo I."/>
            <person name="Al-Omari J."/>
            <person name="Rado J."/>
            <person name="Szerdahelyi G.S."/>
        </authorList>
    </citation>
    <scope>NUCLEOTIDE SEQUENCE [LARGE SCALE GENOMIC DNA]</scope>
    <source>
        <strain evidence="2 3">ZS-1/3</strain>
    </source>
</reference>
<keyword evidence="1" id="KW-1133">Transmembrane helix</keyword>
<name>A0A7Y3RMW0_9PROT</name>
<dbReference type="EMBL" id="JABFCX010000003">
    <property type="protein sequence ID" value="NNU16545.1"/>
    <property type="molecule type" value="Genomic_DNA"/>
</dbReference>
<protein>
    <submittedName>
        <fullName evidence="2">Uncharacterized protein</fullName>
    </submittedName>
</protein>
<evidence type="ECO:0000313" key="3">
    <source>
        <dbReference type="Proteomes" id="UP000536835"/>
    </source>
</evidence>
<keyword evidence="1" id="KW-0812">Transmembrane</keyword>
<dbReference type="Proteomes" id="UP000536835">
    <property type="component" value="Unassembled WGS sequence"/>
</dbReference>
<keyword evidence="1" id="KW-0472">Membrane</keyword>
<proteinExistence type="predicted"/>
<dbReference type="AlphaFoldDB" id="A0A7Y3RMW0"/>